<dbReference type="GO" id="GO:0005737">
    <property type="term" value="C:cytoplasm"/>
    <property type="evidence" value="ECO:0007669"/>
    <property type="project" value="TreeGrafter"/>
</dbReference>
<dbReference type="GO" id="GO:0044782">
    <property type="term" value="P:cilium organization"/>
    <property type="evidence" value="ECO:0007669"/>
    <property type="project" value="TreeGrafter"/>
</dbReference>
<dbReference type="SMART" id="SM00015">
    <property type="entry name" value="IQ"/>
    <property type="match status" value="1"/>
</dbReference>
<dbReference type="InterPro" id="IPR000048">
    <property type="entry name" value="IQ_motif_EF-hand-BS"/>
</dbReference>
<comment type="subcellular location">
    <subcellularLocation>
        <location evidence="1">Cytoplasm</location>
        <location evidence="1">Cytoskeleton</location>
        <location evidence="1">Flagellum axoneme</location>
    </subcellularLocation>
</comment>
<comment type="similarity">
    <text evidence="2">Belongs to the DRC9 family.</text>
</comment>
<dbReference type="PROSITE" id="PS50096">
    <property type="entry name" value="IQ"/>
    <property type="match status" value="1"/>
</dbReference>
<dbReference type="CDD" id="cd23766">
    <property type="entry name" value="IQCG"/>
    <property type="match status" value="1"/>
</dbReference>
<evidence type="ECO:0000256" key="2">
    <source>
        <dbReference type="ARBA" id="ARBA00008222"/>
    </source>
</evidence>
<sequence length="406" mass="48016">MQSGRIESFVEESWGCATVYSVGSIVGTEETNDTARDTDLVATDPEVINTLSVLEPVEEVESIHDSPRKCSLNYFTSSLFATIMEDALTKIRILMECNNELRIIKTLTDMKTLLALKYSIKQTANTDELENIDPKNLACEEYKIIKLDSDRNYVAQTIIATYIDLCFNRSYVALEKSIKNILEHDEYRAALEEEEAKNKNLRRELNKQLRQQRNHIKAAVYESNMIIEKLKAQVEDSVLFTECRSRYTDKWQVARTEQHIQTIEETEVVSTEVLEYYKLRTDHEQRVHAEMELLINIILNETLERIEDWMRKYDEDMEKVDLKIRVKRTDFQNMRDKRLGLEKTFEDHDKVMKDWCTFKEIREQQRLYREKMNKSAIMVQAWWRGLLVRRKLGPFRVGKRGRKKKK</sequence>
<evidence type="ECO:0000256" key="10">
    <source>
        <dbReference type="SAM" id="Coils"/>
    </source>
</evidence>
<protein>
    <recommendedName>
        <fullName evidence="3">Dynein regulatory complex protein 9</fullName>
    </recommendedName>
    <alternativeName>
        <fullName evidence="9">IQ domain-containing protein G</fullName>
    </alternativeName>
</protein>
<proteinExistence type="inferred from homology"/>
<dbReference type="PANTHER" id="PTHR14871">
    <property type="entry name" value="DYNEIN REGULATORY COMPLEX PROTEIN 9"/>
    <property type="match status" value="1"/>
</dbReference>
<reference evidence="11" key="1">
    <citation type="journal article" date="2016" name="Insect Biochem. Mol. Biol.">
        <title>Multifaceted biological insights from a draft genome sequence of the tobacco hornworm moth, Manduca sexta.</title>
        <authorList>
            <person name="Kanost M.R."/>
            <person name="Arrese E.L."/>
            <person name="Cao X."/>
            <person name="Chen Y.R."/>
            <person name="Chellapilla S."/>
            <person name="Goldsmith M.R."/>
            <person name="Grosse-Wilde E."/>
            <person name="Heckel D.G."/>
            <person name="Herndon N."/>
            <person name="Jiang H."/>
            <person name="Papanicolaou A."/>
            <person name="Qu J."/>
            <person name="Soulages J.L."/>
            <person name="Vogel H."/>
            <person name="Walters J."/>
            <person name="Waterhouse R.M."/>
            <person name="Ahn S.J."/>
            <person name="Almeida F.C."/>
            <person name="An C."/>
            <person name="Aqrawi P."/>
            <person name="Bretschneider A."/>
            <person name="Bryant W.B."/>
            <person name="Bucks S."/>
            <person name="Chao H."/>
            <person name="Chevignon G."/>
            <person name="Christen J.M."/>
            <person name="Clarke D.F."/>
            <person name="Dittmer N.T."/>
            <person name="Ferguson L.C.F."/>
            <person name="Garavelou S."/>
            <person name="Gordon K.H.J."/>
            <person name="Gunaratna R.T."/>
            <person name="Han Y."/>
            <person name="Hauser F."/>
            <person name="He Y."/>
            <person name="Heidel-Fischer H."/>
            <person name="Hirsh A."/>
            <person name="Hu Y."/>
            <person name="Jiang H."/>
            <person name="Kalra D."/>
            <person name="Klinner C."/>
            <person name="Konig C."/>
            <person name="Kovar C."/>
            <person name="Kroll A.R."/>
            <person name="Kuwar S.S."/>
            <person name="Lee S.L."/>
            <person name="Lehman R."/>
            <person name="Li K."/>
            <person name="Li Z."/>
            <person name="Liang H."/>
            <person name="Lovelace S."/>
            <person name="Lu Z."/>
            <person name="Mansfield J.H."/>
            <person name="McCulloch K.J."/>
            <person name="Mathew T."/>
            <person name="Morton B."/>
            <person name="Muzny D.M."/>
            <person name="Neunemann D."/>
            <person name="Ongeri F."/>
            <person name="Pauchet Y."/>
            <person name="Pu L.L."/>
            <person name="Pyrousis I."/>
            <person name="Rao X.J."/>
            <person name="Redding A."/>
            <person name="Roesel C."/>
            <person name="Sanchez-Gracia A."/>
            <person name="Schaack S."/>
            <person name="Shukla A."/>
            <person name="Tetreau G."/>
            <person name="Wang Y."/>
            <person name="Xiong G.H."/>
            <person name="Traut W."/>
            <person name="Walsh T.K."/>
            <person name="Worley K.C."/>
            <person name="Wu D."/>
            <person name="Wu W."/>
            <person name="Wu Y.Q."/>
            <person name="Zhang X."/>
            <person name="Zou Z."/>
            <person name="Zucker H."/>
            <person name="Briscoe A.D."/>
            <person name="Burmester T."/>
            <person name="Clem R.J."/>
            <person name="Feyereisen R."/>
            <person name="Grimmelikhuijzen C.J.P."/>
            <person name="Hamodrakas S.J."/>
            <person name="Hansson B.S."/>
            <person name="Huguet E."/>
            <person name="Jermiin L.S."/>
            <person name="Lan Q."/>
            <person name="Lehman H.K."/>
            <person name="Lorenzen M."/>
            <person name="Merzendorfer H."/>
            <person name="Michalopoulos I."/>
            <person name="Morton D.B."/>
            <person name="Muthukrishnan S."/>
            <person name="Oakeshott J.G."/>
            <person name="Palmer W."/>
            <person name="Park Y."/>
            <person name="Passarelli A.L."/>
            <person name="Rozas J."/>
            <person name="Schwartz L.M."/>
            <person name="Smith W."/>
            <person name="Southgate A."/>
            <person name="Vilcinskas A."/>
            <person name="Vogt R."/>
            <person name="Wang P."/>
            <person name="Werren J."/>
            <person name="Yu X.Q."/>
            <person name="Zhou J.J."/>
            <person name="Brown S.J."/>
            <person name="Scherer S.E."/>
            <person name="Richards S."/>
            <person name="Blissard G.W."/>
        </authorList>
    </citation>
    <scope>NUCLEOTIDE SEQUENCE</scope>
</reference>
<keyword evidence="8" id="KW-0966">Cell projection</keyword>
<dbReference type="AlphaFoldDB" id="A0A921ZL94"/>
<keyword evidence="7" id="KW-0206">Cytoskeleton</keyword>
<evidence type="ECO:0000313" key="12">
    <source>
        <dbReference type="Proteomes" id="UP000791440"/>
    </source>
</evidence>
<evidence type="ECO:0000256" key="7">
    <source>
        <dbReference type="ARBA" id="ARBA00023212"/>
    </source>
</evidence>
<dbReference type="InterPro" id="IPR042618">
    <property type="entry name" value="IQCG"/>
</dbReference>
<comment type="caution">
    <text evidence="11">The sequence shown here is derived from an EMBL/GenBank/DDBJ whole genome shotgun (WGS) entry which is preliminary data.</text>
</comment>
<feature type="coiled-coil region" evidence="10">
    <location>
        <begin position="184"/>
        <end position="218"/>
    </location>
</feature>
<accession>A0A921ZL94</accession>
<evidence type="ECO:0000256" key="1">
    <source>
        <dbReference type="ARBA" id="ARBA00004611"/>
    </source>
</evidence>
<evidence type="ECO:0000256" key="3">
    <source>
        <dbReference type="ARBA" id="ARBA00013738"/>
    </source>
</evidence>
<evidence type="ECO:0000256" key="8">
    <source>
        <dbReference type="ARBA" id="ARBA00023273"/>
    </source>
</evidence>
<evidence type="ECO:0000256" key="6">
    <source>
        <dbReference type="ARBA" id="ARBA00023069"/>
    </source>
</evidence>
<dbReference type="Proteomes" id="UP000791440">
    <property type="component" value="Unassembled WGS sequence"/>
</dbReference>
<name>A0A921ZL94_MANSE</name>
<dbReference type="GO" id="GO:0031514">
    <property type="term" value="C:motile cilium"/>
    <property type="evidence" value="ECO:0007669"/>
    <property type="project" value="TreeGrafter"/>
</dbReference>
<keyword evidence="4" id="KW-0963">Cytoplasm</keyword>
<gene>
    <name evidence="11" type="ORF">O3G_MSEX011766</name>
</gene>
<dbReference type="Pfam" id="PF00612">
    <property type="entry name" value="IQ"/>
    <property type="match status" value="1"/>
</dbReference>
<keyword evidence="12" id="KW-1185">Reference proteome</keyword>
<evidence type="ECO:0000256" key="5">
    <source>
        <dbReference type="ARBA" id="ARBA00022846"/>
    </source>
</evidence>
<keyword evidence="6" id="KW-0969">Cilium</keyword>
<dbReference type="PANTHER" id="PTHR14871:SF1">
    <property type="entry name" value="DYNEIN REGULATORY COMPLEX PROTEIN 9"/>
    <property type="match status" value="1"/>
</dbReference>
<evidence type="ECO:0000256" key="9">
    <source>
        <dbReference type="ARBA" id="ARBA00032183"/>
    </source>
</evidence>
<evidence type="ECO:0000313" key="11">
    <source>
        <dbReference type="EMBL" id="KAG6460092.1"/>
    </source>
</evidence>
<organism evidence="11 12">
    <name type="scientific">Manduca sexta</name>
    <name type="common">Tobacco hawkmoth</name>
    <name type="synonym">Tobacco hornworm</name>
    <dbReference type="NCBI Taxonomy" id="7130"/>
    <lineage>
        <taxon>Eukaryota</taxon>
        <taxon>Metazoa</taxon>
        <taxon>Ecdysozoa</taxon>
        <taxon>Arthropoda</taxon>
        <taxon>Hexapoda</taxon>
        <taxon>Insecta</taxon>
        <taxon>Pterygota</taxon>
        <taxon>Neoptera</taxon>
        <taxon>Endopterygota</taxon>
        <taxon>Lepidoptera</taxon>
        <taxon>Glossata</taxon>
        <taxon>Ditrysia</taxon>
        <taxon>Bombycoidea</taxon>
        <taxon>Sphingidae</taxon>
        <taxon>Sphinginae</taxon>
        <taxon>Sphingini</taxon>
        <taxon>Manduca</taxon>
    </lineage>
</organism>
<keyword evidence="10" id="KW-0175">Coiled coil</keyword>
<keyword evidence="5" id="KW-0282">Flagellum</keyword>
<evidence type="ECO:0000256" key="4">
    <source>
        <dbReference type="ARBA" id="ARBA00022490"/>
    </source>
</evidence>
<reference evidence="11" key="2">
    <citation type="submission" date="2020-12" db="EMBL/GenBank/DDBJ databases">
        <authorList>
            <person name="Kanost M."/>
        </authorList>
    </citation>
    <scope>NUCLEOTIDE SEQUENCE</scope>
</reference>
<dbReference type="EMBL" id="JH668654">
    <property type="protein sequence ID" value="KAG6460092.1"/>
    <property type="molecule type" value="Genomic_DNA"/>
</dbReference>